<dbReference type="AlphaFoldDB" id="A0A484H5B9"/>
<name>A0A484H5B9_9ZZZZ</name>
<organism evidence="1">
    <name type="scientific">invertebrate metagenome</name>
    <dbReference type="NCBI Taxonomy" id="1711999"/>
    <lineage>
        <taxon>unclassified sequences</taxon>
        <taxon>metagenomes</taxon>
        <taxon>organismal metagenomes</taxon>
    </lineage>
</organism>
<gene>
    <name evidence="1" type="ORF">RIEGSTA812A_PEG_669</name>
</gene>
<dbReference type="EMBL" id="LR026963">
    <property type="protein sequence ID" value="VBB69196.1"/>
    <property type="molecule type" value="Genomic_DNA"/>
</dbReference>
<accession>A0A484H5B9</accession>
<protein>
    <submittedName>
        <fullName evidence="1">Uncharacterized protein</fullName>
    </submittedName>
</protein>
<reference evidence="1" key="1">
    <citation type="submission" date="2018-10" db="EMBL/GenBank/DDBJ databases">
        <authorList>
            <person name="Gruber-Vodicka H."/>
            <person name="Jaeckle O."/>
        </authorList>
    </citation>
    <scope>NUCLEOTIDE SEQUENCE</scope>
</reference>
<proteinExistence type="predicted"/>
<evidence type="ECO:0000313" key="1">
    <source>
        <dbReference type="EMBL" id="VBB69196.1"/>
    </source>
</evidence>
<sequence length="43" mass="4806">MGSVQRVQVPVNGSSWQVTGWNDTASIDFIPQKICCIRLYPPL</sequence>